<reference evidence="2 3" key="1">
    <citation type="submission" date="2021-08" db="EMBL/GenBank/DDBJ databases">
        <title>Streptomyces sp. PTM05 isolated from lichen.</title>
        <authorList>
            <person name="Somphong A."/>
            <person name="Phongsopitanun W."/>
            <person name="Tanasupawat S."/>
        </authorList>
    </citation>
    <scope>NUCLEOTIDE SEQUENCE [LARGE SCALE GENOMIC DNA]</scope>
    <source>
        <strain evidence="2 3">Ptm05</strain>
    </source>
</reference>
<feature type="transmembrane region" description="Helical" evidence="1">
    <location>
        <begin position="131"/>
        <end position="152"/>
    </location>
</feature>
<comment type="caution">
    <text evidence="2">The sequence shown here is derived from an EMBL/GenBank/DDBJ whole genome shotgun (WGS) entry which is preliminary data.</text>
</comment>
<gene>
    <name evidence="2" type="ORF">K7472_09720</name>
</gene>
<dbReference type="Proteomes" id="UP001198565">
    <property type="component" value="Unassembled WGS sequence"/>
</dbReference>
<evidence type="ECO:0000313" key="3">
    <source>
        <dbReference type="Proteomes" id="UP001198565"/>
    </source>
</evidence>
<keyword evidence="3" id="KW-1185">Reference proteome</keyword>
<feature type="transmembrane region" description="Helical" evidence="1">
    <location>
        <begin position="27"/>
        <end position="45"/>
    </location>
</feature>
<keyword evidence="1" id="KW-0472">Membrane</keyword>
<evidence type="ECO:0000256" key="1">
    <source>
        <dbReference type="SAM" id="Phobius"/>
    </source>
</evidence>
<dbReference type="EMBL" id="JAINVZ010000005">
    <property type="protein sequence ID" value="MBY8885120.1"/>
    <property type="molecule type" value="Genomic_DNA"/>
</dbReference>
<evidence type="ECO:0000313" key="2">
    <source>
        <dbReference type="EMBL" id="MBY8885120.1"/>
    </source>
</evidence>
<name>A0ABS7QRV4_9ACTN</name>
<sequence length="172" mass="18225">MNTTDYLINGILVLLVVRQIRARRLDMTSLVLPVVLVGGAAAYYLRSVPTAGNDLTLELTLGGSGALLGVLCGLTTRLWRGEDGVYSKAGVIAAVLWVLGMATRMGFAFASDHGAAGRIADFSRNHQITSSQAWVAAFVLMALAEVVTRLVVIRYRAHRLDSTANPAAAVAA</sequence>
<feature type="transmembrane region" description="Helical" evidence="1">
    <location>
        <begin position="57"/>
        <end position="79"/>
    </location>
</feature>
<protein>
    <recommendedName>
        <fullName evidence="4">Integral membrane protein</fullName>
    </recommendedName>
</protein>
<evidence type="ECO:0008006" key="4">
    <source>
        <dbReference type="Google" id="ProtNLM"/>
    </source>
</evidence>
<feature type="transmembrane region" description="Helical" evidence="1">
    <location>
        <begin position="91"/>
        <end position="111"/>
    </location>
</feature>
<dbReference type="RefSeq" id="WP_222976227.1">
    <property type="nucleotide sequence ID" value="NZ_JAINVZ010000005.1"/>
</dbReference>
<keyword evidence="1" id="KW-0812">Transmembrane</keyword>
<accession>A0ABS7QRV4</accession>
<keyword evidence="1" id="KW-1133">Transmembrane helix</keyword>
<proteinExistence type="predicted"/>
<organism evidence="2 3">
    <name type="scientific">Streptantibioticus parmotrematis</name>
    <dbReference type="NCBI Taxonomy" id="2873249"/>
    <lineage>
        <taxon>Bacteria</taxon>
        <taxon>Bacillati</taxon>
        <taxon>Actinomycetota</taxon>
        <taxon>Actinomycetes</taxon>
        <taxon>Kitasatosporales</taxon>
        <taxon>Streptomycetaceae</taxon>
        <taxon>Streptantibioticus</taxon>
    </lineage>
</organism>